<comment type="caution">
    <text evidence="2">The sequence shown here is derived from an EMBL/GenBank/DDBJ whole genome shotgun (WGS) entry which is preliminary data.</text>
</comment>
<dbReference type="PANTHER" id="PTHR28027:SF2">
    <property type="entry name" value="TRANSCRIPTIONAL REGULATOR MIT1"/>
    <property type="match status" value="1"/>
</dbReference>
<evidence type="ECO:0000313" key="2">
    <source>
        <dbReference type="EMBL" id="KAK5042886.1"/>
    </source>
</evidence>
<protein>
    <recommendedName>
        <fullName evidence="4">Gti1/Pac2 family-domain-containing protein</fullName>
    </recommendedName>
</protein>
<dbReference type="GO" id="GO:0003677">
    <property type="term" value="F:DNA binding"/>
    <property type="evidence" value="ECO:0007669"/>
    <property type="project" value="TreeGrafter"/>
</dbReference>
<comment type="similarity">
    <text evidence="1">Belongs to the MIT1/WOR1 family.</text>
</comment>
<name>A0AAV9MUX0_9EURO</name>
<accession>A0AAV9MUX0</accession>
<dbReference type="Pfam" id="PF09729">
    <property type="entry name" value="Gti1_Pac2"/>
    <property type="match status" value="1"/>
</dbReference>
<gene>
    <name evidence="2" type="ORF">LTR84_012405</name>
</gene>
<reference evidence="2 3" key="1">
    <citation type="submission" date="2023-08" db="EMBL/GenBank/DDBJ databases">
        <title>Black Yeasts Isolated from many extreme environments.</title>
        <authorList>
            <person name="Coleine C."/>
            <person name="Stajich J.E."/>
            <person name="Selbmann L."/>
        </authorList>
    </citation>
    <scope>NUCLEOTIDE SEQUENCE [LARGE SCALE GENOMIC DNA]</scope>
    <source>
        <strain evidence="2 3">CCFEE 5792</strain>
    </source>
</reference>
<evidence type="ECO:0000256" key="1">
    <source>
        <dbReference type="ARBA" id="ARBA00008359"/>
    </source>
</evidence>
<keyword evidence="3" id="KW-1185">Reference proteome</keyword>
<dbReference type="PANTHER" id="PTHR28027">
    <property type="entry name" value="TRANSCRIPTIONAL REGULATOR MIT1"/>
    <property type="match status" value="1"/>
</dbReference>
<evidence type="ECO:0000313" key="3">
    <source>
        <dbReference type="Proteomes" id="UP001358417"/>
    </source>
</evidence>
<dbReference type="AlphaFoldDB" id="A0AAV9MUX0"/>
<dbReference type="InterPro" id="IPR018608">
    <property type="entry name" value="Gti1/Pac2"/>
</dbReference>
<evidence type="ECO:0008006" key="4">
    <source>
        <dbReference type="Google" id="ProtNLM"/>
    </source>
</evidence>
<organism evidence="2 3">
    <name type="scientific">Exophiala bonariae</name>
    <dbReference type="NCBI Taxonomy" id="1690606"/>
    <lineage>
        <taxon>Eukaryota</taxon>
        <taxon>Fungi</taxon>
        <taxon>Dikarya</taxon>
        <taxon>Ascomycota</taxon>
        <taxon>Pezizomycotina</taxon>
        <taxon>Eurotiomycetes</taxon>
        <taxon>Chaetothyriomycetidae</taxon>
        <taxon>Chaetothyriales</taxon>
        <taxon>Herpotrichiellaceae</taxon>
        <taxon>Exophiala</taxon>
    </lineage>
</organism>
<dbReference type="GeneID" id="89980550"/>
<proteinExistence type="inferred from homology"/>
<dbReference type="Proteomes" id="UP001358417">
    <property type="component" value="Unassembled WGS sequence"/>
</dbReference>
<sequence length="288" mass="32250">MDSNSGLQPSYRGFVETAGDAQSLIEACLRGSLPLIRSRPVTSERPTLVQSGHIFIFEEAASGIKRWTDGKRWTPSRALDGFLVYGELQPAGRQSRIIKTGNQSVLVNEGLEGRYDQLYGPLAKSFNTHPEDLVKKTIRLKYLNHTWHVVSYYRPVEVLEDRLKRPFIDQDNQENQDIVQMLHVDGSHLPLGDLSLSYRTGEHSGPSRLCPWNTGASALTENGADCAACTGLEPDHCNVQQNLLPDPGVWDMEVMPDSIMANETHQQGLNLESSWPVVPRDFEGRREL</sequence>
<dbReference type="RefSeq" id="XP_064699779.1">
    <property type="nucleotide sequence ID" value="XM_064855927.1"/>
</dbReference>
<dbReference type="EMBL" id="JAVRRD010000071">
    <property type="protein sequence ID" value="KAK5042886.1"/>
    <property type="molecule type" value="Genomic_DNA"/>
</dbReference>